<gene>
    <name evidence="1" type="ORF">DOTSEDRAFT_75622</name>
</gene>
<dbReference type="HOGENOM" id="CLU_2589726_0_0_1"/>
<dbReference type="AlphaFoldDB" id="M2XHQ6"/>
<sequence>MMVSPSQLHALARSRTTTYIRHGSSRHGPDLIVSSCQLHFWTMITPGLSRIITDPSAMEWVCVIVSPEANDRHPMGRPAS</sequence>
<evidence type="ECO:0000313" key="1">
    <source>
        <dbReference type="EMBL" id="EME38982.1"/>
    </source>
</evidence>
<dbReference type="EMBL" id="KB446546">
    <property type="protein sequence ID" value="EME38982.1"/>
    <property type="molecule type" value="Genomic_DNA"/>
</dbReference>
<organism evidence="1 2">
    <name type="scientific">Dothistroma septosporum (strain NZE10 / CBS 128990)</name>
    <name type="common">Red band needle blight fungus</name>
    <name type="synonym">Mycosphaerella pini</name>
    <dbReference type="NCBI Taxonomy" id="675120"/>
    <lineage>
        <taxon>Eukaryota</taxon>
        <taxon>Fungi</taxon>
        <taxon>Dikarya</taxon>
        <taxon>Ascomycota</taxon>
        <taxon>Pezizomycotina</taxon>
        <taxon>Dothideomycetes</taxon>
        <taxon>Dothideomycetidae</taxon>
        <taxon>Mycosphaerellales</taxon>
        <taxon>Mycosphaerellaceae</taxon>
        <taxon>Dothistroma</taxon>
    </lineage>
</organism>
<keyword evidence="2" id="KW-1185">Reference proteome</keyword>
<protein>
    <submittedName>
        <fullName evidence="1">Uncharacterized protein</fullName>
    </submittedName>
</protein>
<reference evidence="1 2" key="2">
    <citation type="journal article" date="2012" name="PLoS Pathog.">
        <title>Diverse lifestyles and strategies of plant pathogenesis encoded in the genomes of eighteen Dothideomycetes fungi.</title>
        <authorList>
            <person name="Ohm R.A."/>
            <person name="Feau N."/>
            <person name="Henrissat B."/>
            <person name="Schoch C.L."/>
            <person name="Horwitz B.A."/>
            <person name="Barry K.W."/>
            <person name="Condon B.J."/>
            <person name="Copeland A.C."/>
            <person name="Dhillon B."/>
            <person name="Glaser F."/>
            <person name="Hesse C.N."/>
            <person name="Kosti I."/>
            <person name="LaButti K."/>
            <person name="Lindquist E.A."/>
            <person name="Lucas S."/>
            <person name="Salamov A.A."/>
            <person name="Bradshaw R.E."/>
            <person name="Ciuffetti L."/>
            <person name="Hamelin R.C."/>
            <person name="Kema G.H.J."/>
            <person name="Lawrence C."/>
            <person name="Scott J.A."/>
            <person name="Spatafora J.W."/>
            <person name="Turgeon B.G."/>
            <person name="de Wit P.J.G.M."/>
            <person name="Zhong S."/>
            <person name="Goodwin S.B."/>
            <person name="Grigoriev I.V."/>
        </authorList>
    </citation>
    <scope>NUCLEOTIDE SEQUENCE [LARGE SCALE GENOMIC DNA]</scope>
    <source>
        <strain evidence="2">NZE10 / CBS 128990</strain>
    </source>
</reference>
<reference evidence="2" key="1">
    <citation type="journal article" date="2012" name="PLoS Genet.">
        <title>The genomes of the fungal plant pathogens Cladosporium fulvum and Dothistroma septosporum reveal adaptation to different hosts and lifestyles but also signatures of common ancestry.</title>
        <authorList>
            <person name="de Wit P.J.G.M."/>
            <person name="van der Burgt A."/>
            <person name="Oekmen B."/>
            <person name="Stergiopoulos I."/>
            <person name="Abd-Elsalam K.A."/>
            <person name="Aerts A.L."/>
            <person name="Bahkali A.H."/>
            <person name="Beenen H.G."/>
            <person name="Chettri P."/>
            <person name="Cox M.P."/>
            <person name="Datema E."/>
            <person name="de Vries R.P."/>
            <person name="Dhillon B."/>
            <person name="Ganley A.R."/>
            <person name="Griffiths S.A."/>
            <person name="Guo Y."/>
            <person name="Hamelin R.C."/>
            <person name="Henrissat B."/>
            <person name="Kabir M.S."/>
            <person name="Jashni M.K."/>
            <person name="Kema G."/>
            <person name="Klaubauf S."/>
            <person name="Lapidus A."/>
            <person name="Levasseur A."/>
            <person name="Lindquist E."/>
            <person name="Mehrabi R."/>
            <person name="Ohm R.A."/>
            <person name="Owen T.J."/>
            <person name="Salamov A."/>
            <person name="Schwelm A."/>
            <person name="Schijlen E."/>
            <person name="Sun H."/>
            <person name="van den Burg H.A."/>
            <person name="van Ham R.C.H.J."/>
            <person name="Zhang S."/>
            <person name="Goodwin S.B."/>
            <person name="Grigoriev I.V."/>
            <person name="Collemare J."/>
            <person name="Bradshaw R.E."/>
        </authorList>
    </citation>
    <scope>NUCLEOTIDE SEQUENCE [LARGE SCALE GENOMIC DNA]</scope>
    <source>
        <strain evidence="2">NZE10 / CBS 128990</strain>
    </source>
</reference>
<accession>M2XHQ6</accession>
<dbReference type="Proteomes" id="UP000016933">
    <property type="component" value="Unassembled WGS sequence"/>
</dbReference>
<name>M2XHQ6_DOTSN</name>
<proteinExistence type="predicted"/>
<evidence type="ECO:0000313" key="2">
    <source>
        <dbReference type="Proteomes" id="UP000016933"/>
    </source>
</evidence>